<name>A0A382J9C3_9ZZZZ</name>
<organism evidence="3">
    <name type="scientific">marine metagenome</name>
    <dbReference type="NCBI Taxonomy" id="408172"/>
    <lineage>
        <taxon>unclassified sequences</taxon>
        <taxon>metagenomes</taxon>
        <taxon>ecological metagenomes</taxon>
    </lineage>
</organism>
<dbReference type="InterPro" id="IPR017927">
    <property type="entry name" value="FAD-bd_FR_type"/>
</dbReference>
<feature type="region of interest" description="Disordered" evidence="1">
    <location>
        <begin position="270"/>
        <end position="289"/>
    </location>
</feature>
<dbReference type="SUPFAM" id="SSF63380">
    <property type="entry name" value="Riboflavin synthase domain-like"/>
    <property type="match status" value="1"/>
</dbReference>
<dbReference type="InterPro" id="IPR051930">
    <property type="entry name" value="FNR_type-1"/>
</dbReference>
<evidence type="ECO:0000313" key="3">
    <source>
        <dbReference type="EMBL" id="SVC07411.1"/>
    </source>
</evidence>
<dbReference type="Gene3D" id="2.40.30.10">
    <property type="entry name" value="Translation factors"/>
    <property type="match status" value="1"/>
</dbReference>
<dbReference type="GO" id="GO:0016491">
    <property type="term" value="F:oxidoreductase activity"/>
    <property type="evidence" value="ECO:0007669"/>
    <property type="project" value="InterPro"/>
</dbReference>
<feature type="domain" description="FAD-binding FR-type" evidence="2">
    <location>
        <begin position="2"/>
        <end position="143"/>
    </location>
</feature>
<dbReference type="Gene3D" id="3.40.50.80">
    <property type="entry name" value="Nucleotide-binding domain of ferredoxin-NADP reductase (FNR) module"/>
    <property type="match status" value="1"/>
</dbReference>
<dbReference type="PROSITE" id="PS51384">
    <property type="entry name" value="FAD_FR"/>
    <property type="match status" value="1"/>
</dbReference>
<dbReference type="Pfam" id="PF00175">
    <property type="entry name" value="NAD_binding_1"/>
    <property type="match status" value="1"/>
</dbReference>
<proteinExistence type="predicted"/>
<dbReference type="InterPro" id="IPR001433">
    <property type="entry name" value="OxRdtase_FAD/NAD-bd"/>
</dbReference>
<dbReference type="SUPFAM" id="SSF52343">
    <property type="entry name" value="Ferredoxin reductase-like, C-terminal NADP-linked domain"/>
    <property type="match status" value="1"/>
</dbReference>
<accession>A0A382J9C3</accession>
<feature type="non-terminal residue" evidence="3">
    <location>
        <position position="289"/>
    </location>
</feature>
<reference evidence="3" key="1">
    <citation type="submission" date="2018-05" db="EMBL/GenBank/DDBJ databases">
        <authorList>
            <person name="Lanie J.A."/>
            <person name="Ng W.-L."/>
            <person name="Kazmierczak K.M."/>
            <person name="Andrzejewski T.M."/>
            <person name="Davidsen T.M."/>
            <person name="Wayne K.J."/>
            <person name="Tettelin H."/>
            <person name="Glass J.I."/>
            <person name="Rusch D."/>
            <person name="Podicherti R."/>
            <person name="Tsui H.-C.T."/>
            <person name="Winkler M.E."/>
        </authorList>
    </citation>
    <scope>NUCLEOTIDE SEQUENCE</scope>
</reference>
<dbReference type="InterPro" id="IPR039261">
    <property type="entry name" value="FNR_nucleotide-bd"/>
</dbReference>
<dbReference type="AlphaFoldDB" id="A0A382J9C3"/>
<sequence>MAGRKVGTVTYKQDLSSILTIFRLMPAGGSVFPSSKAGQYIALKRDDCKLTKKVGVGDDGAKAYGPDLDDTGSQKIGAVTHSYSIASAPWEQEERGYLEFYVVLEVIKKNEFGRLSSVFMTLDPETNNQVTYFDRITGNFTLDQRAADFDSVLMVGTGTGLAPFIAMAKQLHHEANSGAGNSRKYTILHTNRTYEELAYHQDLLDIEKAGQFDFAYVPTVSRPTQRDLDDEGMGVGRANNVLRHMFGLPMKEEEILAAAKSGNGDLARAEAGMQRTPKPKLPMKFSIEG</sequence>
<gene>
    <name evidence="3" type="ORF">METZ01_LOCUS260265</name>
</gene>
<dbReference type="PANTHER" id="PTHR47878:SF2">
    <property type="entry name" value="OXIDOREDUCTASE FAD_NAD(P)-BINDING DOMAIN PROTEIN"/>
    <property type="match status" value="1"/>
</dbReference>
<evidence type="ECO:0000259" key="2">
    <source>
        <dbReference type="PROSITE" id="PS51384"/>
    </source>
</evidence>
<dbReference type="EMBL" id="UINC01072047">
    <property type="protein sequence ID" value="SVC07411.1"/>
    <property type="molecule type" value="Genomic_DNA"/>
</dbReference>
<dbReference type="InterPro" id="IPR017938">
    <property type="entry name" value="Riboflavin_synthase-like_b-brl"/>
</dbReference>
<evidence type="ECO:0000256" key="1">
    <source>
        <dbReference type="SAM" id="MobiDB-lite"/>
    </source>
</evidence>
<dbReference type="PANTHER" id="PTHR47878">
    <property type="entry name" value="OXIDOREDUCTASE FAD/NAD(P)-BINDING DOMAIN PROTEIN"/>
    <property type="match status" value="1"/>
</dbReference>
<protein>
    <recommendedName>
        <fullName evidence="2">FAD-binding FR-type domain-containing protein</fullName>
    </recommendedName>
</protein>